<feature type="domain" description="SiaC family regulatory phosphoprotein" evidence="1">
    <location>
        <begin position="6"/>
        <end position="122"/>
    </location>
</feature>
<dbReference type="OrthoDB" id="5297629at2"/>
<proteinExistence type="predicted"/>
<accession>A0A1I1FRC9</accession>
<evidence type="ECO:0000259" key="1">
    <source>
        <dbReference type="Pfam" id="PF09345"/>
    </source>
</evidence>
<protein>
    <recommendedName>
        <fullName evidence="1">SiaC family regulatory phosphoprotein domain-containing protein</fullName>
    </recommendedName>
</protein>
<dbReference type="AlphaFoldDB" id="A0A1I1FRC9"/>
<dbReference type="Proteomes" id="UP000199514">
    <property type="component" value="Unassembled WGS sequence"/>
</dbReference>
<dbReference type="Pfam" id="PF09345">
    <property type="entry name" value="SiaC"/>
    <property type="match status" value="1"/>
</dbReference>
<dbReference type="STRING" id="927664.SAMN05421780_102281"/>
<reference evidence="2 3" key="1">
    <citation type="submission" date="2016-10" db="EMBL/GenBank/DDBJ databases">
        <authorList>
            <person name="de Groot N.N."/>
        </authorList>
    </citation>
    <scope>NUCLEOTIDE SEQUENCE [LARGE SCALE GENOMIC DNA]</scope>
    <source>
        <strain evidence="2 3">DSM 6793</strain>
    </source>
</reference>
<name>A0A1I1FRC9_9BACT</name>
<dbReference type="RefSeq" id="WP_091508698.1">
    <property type="nucleotide sequence ID" value="NZ_FOLE01000002.1"/>
</dbReference>
<evidence type="ECO:0000313" key="3">
    <source>
        <dbReference type="Proteomes" id="UP000199514"/>
    </source>
</evidence>
<gene>
    <name evidence="2" type="ORF">SAMN05421780_102281</name>
</gene>
<dbReference type="InterPro" id="IPR018530">
    <property type="entry name" value="SiaC"/>
</dbReference>
<sequence>MQTLIIEPSAKSPKVNFDQQTGVLELFGKSIPENAHDLYMPLLQWLDEYVQMPAPNTVFLFKLSYFNSSSTEYILEIMKRLETMHGKGHRVEVKWFHDQDDEDMEQVGADFRMMLQLPIDMVVNEDDEDELPARW</sequence>
<keyword evidence="3" id="KW-1185">Reference proteome</keyword>
<dbReference type="EMBL" id="FOLE01000002">
    <property type="protein sequence ID" value="SFC01572.1"/>
    <property type="molecule type" value="Genomic_DNA"/>
</dbReference>
<organism evidence="2 3">
    <name type="scientific">Flexibacter flexilis DSM 6793</name>
    <dbReference type="NCBI Taxonomy" id="927664"/>
    <lineage>
        <taxon>Bacteria</taxon>
        <taxon>Pseudomonadati</taxon>
        <taxon>Bacteroidota</taxon>
        <taxon>Cytophagia</taxon>
        <taxon>Cytophagales</taxon>
        <taxon>Flexibacteraceae</taxon>
        <taxon>Flexibacter</taxon>
    </lineage>
</organism>
<evidence type="ECO:0000313" key="2">
    <source>
        <dbReference type="EMBL" id="SFC01572.1"/>
    </source>
</evidence>